<gene>
    <name evidence="1" type="ORF">Strain138_000139</name>
    <name evidence="2" type="ORF">Strain318_000139</name>
</gene>
<protein>
    <recommendedName>
        <fullName evidence="4">Bacterial surface antigen (D15) domain-containing protein</fullName>
    </recommendedName>
</protein>
<accession>A0AA49JS06</accession>
<dbReference type="AlphaFoldDB" id="A0AA49JS06"/>
<dbReference type="Proteomes" id="UP001229955">
    <property type="component" value="Chromosome"/>
</dbReference>
<organism evidence="1">
    <name type="scientific">Pseudogemmatithrix spongiicola</name>
    <dbReference type="NCBI Taxonomy" id="3062599"/>
    <lineage>
        <taxon>Bacteria</taxon>
        <taxon>Pseudomonadati</taxon>
        <taxon>Gemmatimonadota</taxon>
        <taxon>Gemmatimonadia</taxon>
        <taxon>Gemmatimonadales</taxon>
        <taxon>Gemmatimonadaceae</taxon>
        <taxon>Pseudogemmatithrix</taxon>
    </lineage>
</organism>
<evidence type="ECO:0000313" key="3">
    <source>
        <dbReference type="Proteomes" id="UP001229955"/>
    </source>
</evidence>
<accession>A0AA49Q781</accession>
<dbReference type="EMBL" id="CP130612">
    <property type="protein sequence ID" value="WKW10906.1"/>
    <property type="molecule type" value="Genomic_DNA"/>
</dbReference>
<dbReference type="RefSeq" id="WP_367886616.1">
    <property type="nucleotide sequence ID" value="NZ_CP130612.1"/>
</dbReference>
<reference evidence="1" key="1">
    <citation type="submission" date="2023-07" db="EMBL/GenBank/DDBJ databases">
        <authorList>
            <person name="Haufschild T."/>
            <person name="Kallscheuer N."/>
            <person name="Hammer J."/>
            <person name="Kohn T."/>
            <person name="Kabuu M."/>
            <person name="Jogler M."/>
            <person name="Wohfarth N."/>
            <person name="Heuer A."/>
            <person name="Rohde M."/>
            <person name="van Teeseling M.C.F."/>
            <person name="Jogler C."/>
        </authorList>
    </citation>
    <scope>NUCLEOTIDE SEQUENCE</scope>
    <source>
        <strain evidence="1">Strain 138</strain>
        <strain evidence="2">Strain 318</strain>
    </source>
</reference>
<dbReference type="Gene3D" id="2.40.160.50">
    <property type="entry name" value="membrane protein fhac: a member of the omp85/tpsb transporter family"/>
    <property type="match status" value="1"/>
</dbReference>
<evidence type="ECO:0000313" key="1">
    <source>
        <dbReference type="EMBL" id="WKW10906.1"/>
    </source>
</evidence>
<evidence type="ECO:0008006" key="4">
    <source>
        <dbReference type="Google" id="ProtNLM"/>
    </source>
</evidence>
<proteinExistence type="predicted"/>
<keyword evidence="3" id="KW-1185">Reference proteome</keyword>
<evidence type="ECO:0000313" key="2">
    <source>
        <dbReference type="EMBL" id="WKW13815.1"/>
    </source>
</evidence>
<sequence length="379" mass="41750">MHTIHALPRLGLALLATSAVPQPRALAQTTSVVVPTALVIPDRVQSVGAALLRVTLASDSLGTRPSSVVADVGAGVDGGWRASFALDKWQPGNRRRLTASAYVSRLTIEVFDDFEFQPERVGWELRQHWRRGAGTWLYAGLGGRKSSGGTDPYRPWGGPFCDSAGNCAAATGHDALSTVGSFWVPGTERFTALTARAGWLRDTRDNIFAPEWGRYVDFAVHAHRYGRDEWDEESYSVRLDARVYRPDAAGGVWALQGLFGLDSEKWNPIPIDESFDLPMGRYYAGGYRDQLLLFAQAEWRGPKRWMRNRLGAAAFGSVSGSHWQRAGTSATLFGAGAGLRYRLNADTRTTLRLDYAVSFIVDRYSRPRSGLHLALQEAF</sequence>
<dbReference type="KEGG" id="pspc:Strain318_000139"/>
<dbReference type="EMBL" id="CP130613">
    <property type="protein sequence ID" value="WKW13815.1"/>
    <property type="molecule type" value="Genomic_DNA"/>
</dbReference>
<name>A0AA49JS06_9BACT</name>